<protein>
    <submittedName>
        <fullName evidence="1">Uncharacterized protein</fullName>
    </submittedName>
</protein>
<evidence type="ECO:0000313" key="1">
    <source>
        <dbReference type="EMBL" id="APZ96577.1"/>
    </source>
</evidence>
<dbReference type="Proteomes" id="UP000187735">
    <property type="component" value="Chromosome"/>
</dbReference>
<organism evidence="1 2">
    <name type="scientific">Fuerstiella marisgermanici</name>
    <dbReference type="NCBI Taxonomy" id="1891926"/>
    <lineage>
        <taxon>Bacteria</taxon>
        <taxon>Pseudomonadati</taxon>
        <taxon>Planctomycetota</taxon>
        <taxon>Planctomycetia</taxon>
        <taxon>Planctomycetales</taxon>
        <taxon>Planctomycetaceae</taxon>
        <taxon>Fuerstiella</taxon>
    </lineage>
</organism>
<dbReference type="KEGG" id="fmr:Fuma_06247"/>
<keyword evidence="2" id="KW-1185">Reference proteome</keyword>
<evidence type="ECO:0000313" key="2">
    <source>
        <dbReference type="Proteomes" id="UP000187735"/>
    </source>
</evidence>
<dbReference type="RefSeq" id="WP_077027576.1">
    <property type="nucleotide sequence ID" value="NZ_CP017641.1"/>
</dbReference>
<reference evidence="1 2" key="1">
    <citation type="journal article" date="2016" name="Front. Microbiol.">
        <title>Fuerstia marisgermanicae gen. nov., sp. nov., an Unusual Member of the Phylum Planctomycetes from the German Wadden Sea.</title>
        <authorList>
            <person name="Kohn T."/>
            <person name="Heuer A."/>
            <person name="Jogler M."/>
            <person name="Vollmers J."/>
            <person name="Boedeker C."/>
            <person name="Bunk B."/>
            <person name="Rast P."/>
            <person name="Borchert D."/>
            <person name="Glockner I."/>
            <person name="Freese H.M."/>
            <person name="Klenk H.P."/>
            <person name="Overmann J."/>
            <person name="Kaster A.K."/>
            <person name="Rohde M."/>
            <person name="Wiegand S."/>
            <person name="Jogler C."/>
        </authorList>
    </citation>
    <scope>NUCLEOTIDE SEQUENCE [LARGE SCALE GENOMIC DNA]</scope>
    <source>
        <strain evidence="1 2">NH11</strain>
    </source>
</reference>
<sequence>MDFDNTFDAHLMELLETDFGHGFKHRHMMEFCYLLDQIVRRGLPISIKQHTTVDLTLKTKIAGAQCKFSERSNGYLRELFRIGRSIFPSDFKNQLMAEAKGRLDESRFQLNRLIETRDAWNAYEQNRLAIGTLRRRR</sequence>
<proteinExistence type="predicted"/>
<dbReference type="EMBL" id="CP017641">
    <property type="protein sequence ID" value="APZ96577.1"/>
    <property type="molecule type" value="Genomic_DNA"/>
</dbReference>
<accession>A0A1P8WR86</accession>
<name>A0A1P8WR86_9PLAN</name>
<gene>
    <name evidence="1" type="ORF">Fuma_06247</name>
</gene>
<dbReference type="AlphaFoldDB" id="A0A1P8WR86"/>